<dbReference type="GO" id="GO:0047462">
    <property type="term" value="F:phenylalanine racemase (ATP-hydrolyzing) activity"/>
    <property type="evidence" value="ECO:0007669"/>
    <property type="project" value="UniProtKB-EC"/>
</dbReference>
<dbReference type="EMBL" id="LNXY01000004">
    <property type="protein sequence ID" value="KTC92612.1"/>
    <property type="molecule type" value="Genomic_DNA"/>
</dbReference>
<dbReference type="PATRIC" id="fig|1212489.4.peg.626"/>
<organism evidence="2 3">
    <name type="scientific">Legionella drozanskii LLAP-1</name>
    <dbReference type="NCBI Taxonomy" id="1212489"/>
    <lineage>
        <taxon>Bacteria</taxon>
        <taxon>Pseudomonadati</taxon>
        <taxon>Pseudomonadota</taxon>
        <taxon>Gammaproteobacteria</taxon>
        <taxon>Legionellales</taxon>
        <taxon>Legionellaceae</taxon>
        <taxon>Legionella</taxon>
    </lineage>
</organism>
<evidence type="ECO:0000313" key="2">
    <source>
        <dbReference type="EMBL" id="KTC92612.1"/>
    </source>
</evidence>
<protein>
    <submittedName>
        <fullName evidence="2">Non-ribosomal peptide synthetase/polyketide synthetase</fullName>
        <ecNumber evidence="2">5.1.1.11</ecNumber>
    </submittedName>
</protein>
<evidence type="ECO:0000259" key="1">
    <source>
        <dbReference type="Pfam" id="PF00975"/>
    </source>
</evidence>
<dbReference type="Proteomes" id="UP000054736">
    <property type="component" value="Unassembled WGS sequence"/>
</dbReference>
<dbReference type="OrthoDB" id="4258484at2"/>
<dbReference type="Gene3D" id="3.40.50.1820">
    <property type="entry name" value="alpha/beta hydrolase"/>
    <property type="match status" value="1"/>
</dbReference>
<dbReference type="EC" id="5.1.1.11" evidence="2"/>
<feature type="domain" description="Thioesterase" evidence="1">
    <location>
        <begin position="26"/>
        <end position="252"/>
    </location>
</feature>
<proteinExistence type="predicted"/>
<evidence type="ECO:0000313" key="3">
    <source>
        <dbReference type="Proteomes" id="UP000054736"/>
    </source>
</evidence>
<dbReference type="STRING" id="1212489.Ldro_0602"/>
<dbReference type="InterPro" id="IPR029058">
    <property type="entry name" value="AB_hydrolase_fold"/>
</dbReference>
<gene>
    <name evidence="2" type="ORF">Ldro_0602</name>
</gene>
<sequence length="258" mass="28891">MDKLFTNFTEDFMIPLPETDHPAAVLLVVHGADGSVASFYELARLVGIQLIAVSYQPDHILGCSSIEEFAAVYLKHLTAQYPDVPIILAGHSFGALVAYEMAALLQAQLQKQVSVFLLDPNLPLAMRNYTAERILELRVLASTIFPQQIIEQHDIYHCDEAHLLELLHRCLKPNRLEAILSARKHCLRALSKFVYREHPGVNAHMIHAGEKLGYDFTDQHTKVIPTGSVVRGNHFTMLHSPNVEDIASIINSHLGQYL</sequence>
<dbReference type="RefSeq" id="WP_058494955.1">
    <property type="nucleotide sequence ID" value="NZ_CAAAIU010000011.1"/>
</dbReference>
<accession>A0A0W0TAI7</accession>
<keyword evidence="3" id="KW-1185">Reference proteome</keyword>
<keyword evidence="2" id="KW-0413">Isomerase</keyword>
<comment type="caution">
    <text evidence="2">The sequence shown here is derived from an EMBL/GenBank/DDBJ whole genome shotgun (WGS) entry which is preliminary data.</text>
</comment>
<reference evidence="2 3" key="1">
    <citation type="submission" date="2015-11" db="EMBL/GenBank/DDBJ databases">
        <title>Genomic analysis of 38 Legionella species identifies large and diverse effector repertoires.</title>
        <authorList>
            <person name="Burstein D."/>
            <person name="Amaro F."/>
            <person name="Zusman T."/>
            <person name="Lifshitz Z."/>
            <person name="Cohen O."/>
            <person name="Gilbert J.A."/>
            <person name="Pupko T."/>
            <person name="Shuman H.A."/>
            <person name="Segal G."/>
        </authorList>
    </citation>
    <scope>NUCLEOTIDE SEQUENCE [LARGE SCALE GENOMIC DNA]</scope>
    <source>
        <strain evidence="2 3">ATCC 700990</strain>
    </source>
</reference>
<dbReference type="AlphaFoldDB" id="A0A0W0TAI7"/>
<dbReference type="InterPro" id="IPR001031">
    <property type="entry name" value="Thioesterase"/>
</dbReference>
<name>A0A0W0TAI7_9GAMM</name>
<dbReference type="Pfam" id="PF00975">
    <property type="entry name" value="Thioesterase"/>
    <property type="match status" value="1"/>
</dbReference>
<dbReference type="SUPFAM" id="SSF53474">
    <property type="entry name" value="alpha/beta-Hydrolases"/>
    <property type="match status" value="1"/>
</dbReference>